<feature type="region of interest" description="Disordered" evidence="2">
    <location>
        <begin position="995"/>
        <end position="1137"/>
    </location>
</feature>
<feature type="region of interest" description="Disordered" evidence="2">
    <location>
        <begin position="1904"/>
        <end position="1951"/>
    </location>
</feature>
<feature type="compositionally biased region" description="Basic and acidic residues" evidence="2">
    <location>
        <begin position="562"/>
        <end position="575"/>
    </location>
</feature>
<dbReference type="Pfam" id="PF02181">
    <property type="entry name" value="FH2"/>
    <property type="match status" value="1"/>
</dbReference>
<dbReference type="EMBL" id="WJBH02000010">
    <property type="protein sequence ID" value="KAI9551498.1"/>
    <property type="molecule type" value="Genomic_DNA"/>
</dbReference>
<feature type="region of interest" description="Disordered" evidence="2">
    <location>
        <begin position="1588"/>
        <end position="1610"/>
    </location>
</feature>
<dbReference type="InterPro" id="IPR011989">
    <property type="entry name" value="ARM-like"/>
</dbReference>
<feature type="compositionally biased region" description="Acidic residues" evidence="2">
    <location>
        <begin position="1198"/>
        <end position="1218"/>
    </location>
</feature>
<evidence type="ECO:0000259" key="4">
    <source>
        <dbReference type="PROSITE" id="PS51444"/>
    </source>
</evidence>
<feature type="compositionally biased region" description="Acidic residues" evidence="2">
    <location>
        <begin position="392"/>
        <end position="404"/>
    </location>
</feature>
<accession>A0AAD5KX01</accession>
<dbReference type="PROSITE" id="PS51444">
    <property type="entry name" value="FH2"/>
    <property type="match status" value="1"/>
</dbReference>
<keyword evidence="6" id="KW-1185">Reference proteome</keyword>
<feature type="compositionally biased region" description="Low complexity" evidence="2">
    <location>
        <begin position="420"/>
        <end position="440"/>
    </location>
</feature>
<name>A0AAD5KX01_9CRUS</name>
<dbReference type="Gene3D" id="1.20.58.2220">
    <property type="entry name" value="Formin, FH2 domain"/>
    <property type="match status" value="1"/>
</dbReference>
<feature type="compositionally biased region" description="Basic and acidic residues" evidence="2">
    <location>
        <begin position="1713"/>
        <end position="1729"/>
    </location>
</feature>
<dbReference type="PANTHER" id="PTHR45920">
    <property type="entry name" value="FORMIN HOMOLOGY 2 DOMAIN CONTAINING, ISOFORM I"/>
    <property type="match status" value="1"/>
</dbReference>
<evidence type="ECO:0008006" key="7">
    <source>
        <dbReference type="Google" id="ProtNLM"/>
    </source>
</evidence>
<feature type="compositionally biased region" description="Low complexity" evidence="2">
    <location>
        <begin position="118"/>
        <end position="132"/>
    </location>
</feature>
<dbReference type="PROSITE" id="PS51232">
    <property type="entry name" value="GBD_FH3"/>
    <property type="match status" value="1"/>
</dbReference>
<feature type="compositionally biased region" description="Low complexity" evidence="2">
    <location>
        <begin position="888"/>
        <end position="925"/>
    </location>
</feature>
<evidence type="ECO:0000259" key="3">
    <source>
        <dbReference type="PROSITE" id="PS51232"/>
    </source>
</evidence>
<feature type="compositionally biased region" description="Low complexity" evidence="2">
    <location>
        <begin position="46"/>
        <end position="63"/>
    </location>
</feature>
<feature type="compositionally biased region" description="Pro residues" evidence="2">
    <location>
        <begin position="1921"/>
        <end position="1951"/>
    </location>
</feature>
<dbReference type="GO" id="GO:0005856">
    <property type="term" value="C:cytoskeleton"/>
    <property type="evidence" value="ECO:0007669"/>
    <property type="project" value="TreeGrafter"/>
</dbReference>
<dbReference type="SUPFAM" id="SSF101447">
    <property type="entry name" value="Formin homology 2 domain (FH2 domain)"/>
    <property type="match status" value="1"/>
</dbReference>
<feature type="compositionally biased region" description="Low complexity" evidence="2">
    <location>
        <begin position="476"/>
        <end position="497"/>
    </location>
</feature>
<comment type="caution">
    <text evidence="5">The sequence shown here is derived from an EMBL/GenBank/DDBJ whole genome shotgun (WGS) entry which is preliminary data.</text>
</comment>
<feature type="compositionally biased region" description="Polar residues" evidence="2">
    <location>
        <begin position="300"/>
        <end position="315"/>
    </location>
</feature>
<dbReference type="Proteomes" id="UP000820818">
    <property type="component" value="Linkage Group LG10"/>
</dbReference>
<keyword evidence="1" id="KW-0009">Actin-binding</keyword>
<dbReference type="InterPro" id="IPR041387">
    <property type="entry name" value="FHOD1_GBD_N"/>
</dbReference>
<feature type="compositionally biased region" description="Polar residues" evidence="2">
    <location>
        <begin position="342"/>
        <end position="363"/>
    </location>
</feature>
<proteinExistence type="predicted"/>
<feature type="compositionally biased region" description="Polar residues" evidence="2">
    <location>
        <begin position="323"/>
        <end position="332"/>
    </location>
</feature>
<dbReference type="Pfam" id="PF24959">
    <property type="entry name" value="FH3_FHOD1-3"/>
    <property type="match status" value="1"/>
</dbReference>
<dbReference type="InterPro" id="IPR056771">
    <property type="entry name" value="FH3_FHOD1-3-like"/>
</dbReference>
<feature type="region of interest" description="Disordered" evidence="2">
    <location>
        <begin position="15"/>
        <end position="963"/>
    </location>
</feature>
<evidence type="ECO:0000256" key="2">
    <source>
        <dbReference type="SAM" id="MobiDB-lite"/>
    </source>
</evidence>
<protein>
    <recommendedName>
        <fullName evidence="7">FH1/FH2 domain-containing protein 3</fullName>
    </recommendedName>
</protein>
<feature type="compositionally biased region" description="Basic and acidic residues" evidence="2">
    <location>
        <begin position="269"/>
        <end position="282"/>
    </location>
</feature>
<feature type="compositionally biased region" description="Polar residues" evidence="2">
    <location>
        <begin position="216"/>
        <end position="226"/>
    </location>
</feature>
<dbReference type="SUPFAM" id="SSF48371">
    <property type="entry name" value="ARM repeat"/>
    <property type="match status" value="1"/>
</dbReference>
<feature type="compositionally biased region" description="Basic and acidic residues" evidence="2">
    <location>
        <begin position="1844"/>
        <end position="1856"/>
    </location>
</feature>
<organism evidence="5 6">
    <name type="scientific">Daphnia sinensis</name>
    <dbReference type="NCBI Taxonomy" id="1820382"/>
    <lineage>
        <taxon>Eukaryota</taxon>
        <taxon>Metazoa</taxon>
        <taxon>Ecdysozoa</taxon>
        <taxon>Arthropoda</taxon>
        <taxon>Crustacea</taxon>
        <taxon>Branchiopoda</taxon>
        <taxon>Diplostraca</taxon>
        <taxon>Cladocera</taxon>
        <taxon>Anomopoda</taxon>
        <taxon>Daphniidae</taxon>
        <taxon>Daphnia</taxon>
        <taxon>Daphnia similis group</taxon>
    </lineage>
</organism>
<feature type="compositionally biased region" description="Polar residues" evidence="2">
    <location>
        <begin position="26"/>
        <end position="45"/>
    </location>
</feature>
<dbReference type="InterPro" id="IPR042201">
    <property type="entry name" value="FH2_Formin_sf"/>
</dbReference>
<feature type="compositionally biased region" description="Acidic residues" evidence="2">
    <location>
        <begin position="1228"/>
        <end position="1252"/>
    </location>
</feature>
<evidence type="ECO:0000313" key="6">
    <source>
        <dbReference type="Proteomes" id="UP000820818"/>
    </source>
</evidence>
<sequence>MSYRGYSSPYYGSYYSSYKNKAPVTPTRSGTASGGNSFRSTFSPLSTTSSATGSTSRYGSAGTNRSSAYSGSEEPSTARSRQRDAAESPASAKVSYQPGVQASKIPPSYSSQTNQRESGNLNSSLGSGISRSDANKSMYGTTASSRTATDVGRSGTDRNAGQTGSNGNAGSVGSSGSSNSYALGRSSNYGNPYKLTSSNTSASNNGSHYGNGWAERSSSGRNSQDILANAGKSGGRNGNATSTTPSAVSESNLLSPYAAGGGYRRSKSREKELDAPKTEASSKNESSSVTLPRSFRAYNQRGNTSTTFQSPSTYTPRVPASYGRSSHTTSRDLSYASASKPAIQQPTERLSSYRNMLSNSEPASKTLPVASAPEPKNIPAQTAEETVKSASEESEDSDSSEEEAPESKEADMSYVVSRGTSPIPSSESVPSSRTTVVPISGSIRSPKILHSRLPTVAAREVQTEEPESSRPRRFVGYTGSPSAYGSAGSSSRPGSYTDRYFSKYVTPSRYASGTSPPAAEKTKSPPTSGTLHKPPIPVPVVGSKEYRKSALNVDLDDQQVSEFRKRQEDFREAQRKAKRQARKSSSGGSKSSSASPGPSERRNPSLTPASSRRNSLNSDKGSSSLSRSSSSKIQQQAKPQPVVIRSQSRRKISSSSKNSRSSSCSSSSSSEEEAAAEEPQVRSKSQSPSTASSAMAVQSPRKSSASSESISRIKLSRTSAERSLTPASPTRRSPLLPSSSSASSAVSSKSPSKSRSPSVNMSVPAVHSDSPQLAVQPADESSRSQSRSSSVNWSKLLKMTRGPDERSSTSPESLASKSSASSSQGNRKLASRSPSYNKMMLRSPEDGTNGGARSVTRSPSANAGRVPSRAASNASLSLPPSSLPPPNRSGRTTASSSRSHIPSRNASARSIARSCSTSTDSSTSTESDRRPQHSRSVSRIKDSASSSKRNSIEPSSGALAESSSFAAKLASSFGWLRKQNSEIIPWWLPSTDNIPAKELEEEAGVDQQMALTKAEESSTSSADETQSSSSTDEETESTENKRDDTDVELDDLPADLGVSKPLEDVSIGGGVIDREVSPPPAKESEDSCSRSDVNPEELGDRYSPDGFEWPECPATPPITRSYPFYRRPPSPYDNVKPDMAVLTSSIQPSPSGCSMNTAWGVDALRALESLETINFQPQKSKSPVSELSKSDQVIKTEETEDDDEEDDEEEEEEEEEQVEKEIEIKAEEGEEEEEEGDEDEEESEDSSEEENEAPLSAVSVNCDQVKPESAAKDQEEADSDSVDDSASAAIPSTTVDQPELGDATFQVYKDGDYGSYLDVEATLNEQSEELEGFLENRKNSIVLRTQLSVRVNGIMDKLLHSEGRELRRALFSLKQIFQEDKDLVHEFVQNDGLACLIRVGQTADQNFQNYILRALGQVMLYVDGMNGVMEHNPTVQWLYSLIASKYRLVAKTALKLLLVFVEYVESNCQLLVKAVEAVDSGQDCKPWASLMRLLQERDSSDSELLAYAVTLINKTLHGLPDQDSYYDQIEYLEGLGMQQIVSRFVSKPDADADLIQQLEIYELQLKQEDEEPFVGSDYSNQHRRVPRNWCSNRRSPRHPSNHTQQGNKRLNSFQLLQTVTVDGKGQEEDELFSGEEPNTIVRKLTASQSKKHLALLANELADKSFNQWSSSSSESSGSMEDVKQHMLNGSQSHIDLKGVNDVGVTPALRRRRERAERQRSLIREQEDASRLSPSQMDEPFDDSSSSFTIPKVITVADVADENRRNVDLTLNMPPISERISNLQKEKDKDSIDRNLLDISREASVKDLTERLQANHISANPTSPTEEKCNRLGDLSGIISKAKEELTKSKSRHDLRNLSEQNAALSPTGKAESKKSENELHWESLLETLDRPLQICDLDFTDLQQEEDSDPLNPSVRVNAFGPPPPPPPPNGVPPPPMAGLPPPPPPSKAALPPPIYFGVHLHHNGGETASNTVVKQKKTVKLFWREIREDQLSLIKGPTLWDELHPVAIDTKTLEHLFESRSKDLLTKEKQQESTKNKELIVLDPKRSNSINIGMTKLPPPRTIKTAILKMDSTIINREGIEKLLTMLPTDEERAKIQEAQLASPELPLGSAEQFLLSLASITELAARLKLWLFKSDYENMEKELAEPLMDLKQGIEILQSNVTFRAILATLLAVGNFLNGAEIKGFQVDYLAKVPEVKDTVHKHSLLHHLCHMIMEQNVETTDLYSEIGAVTRASRVDYDELAANLNKMEEDCKASWDHLRAIAKHDGNTAMKIKMSEFLTDCAERIMVATIVHRRVTNRFRKFLLWLGTPPAQVRETKPGAFCRIVSEFALEYRTTRDRVLQQMEKKANHRERSKTRGKMITQIGSTNGLPSLGSYDSPVTYKTKEDRADAELRQLLGSDISDTESMRTGTWGRSRKSVGLGRSTSIRDDYLTDTVTDGDDEILESLVKTATRTTTHPRERKRSNRQHINADRSALRRTRKHGLSEEDRKYLITLAAQVAAA</sequence>
<feature type="compositionally biased region" description="Basic residues" evidence="2">
    <location>
        <begin position="2350"/>
        <end position="2360"/>
    </location>
</feature>
<dbReference type="GO" id="GO:0005737">
    <property type="term" value="C:cytoplasm"/>
    <property type="evidence" value="ECO:0007669"/>
    <property type="project" value="TreeGrafter"/>
</dbReference>
<feature type="compositionally biased region" description="Low complexity" evidence="2">
    <location>
        <begin position="867"/>
        <end position="880"/>
    </location>
</feature>
<feature type="domain" description="GBD/FH3" evidence="3">
    <location>
        <begin position="1292"/>
        <end position="1676"/>
    </location>
</feature>
<feature type="compositionally biased region" description="Polar residues" evidence="2">
    <location>
        <begin position="1601"/>
        <end position="1610"/>
    </location>
</feature>
<dbReference type="SMART" id="SM00498">
    <property type="entry name" value="FH2"/>
    <property type="match status" value="1"/>
</dbReference>
<feature type="compositionally biased region" description="Basic and acidic residues" evidence="2">
    <location>
        <begin position="1188"/>
        <end position="1197"/>
    </location>
</feature>
<dbReference type="Gene3D" id="1.25.10.10">
    <property type="entry name" value="Leucine-rich Repeat Variant"/>
    <property type="match status" value="1"/>
</dbReference>
<feature type="compositionally biased region" description="Low complexity" evidence="2">
    <location>
        <begin position="726"/>
        <end position="759"/>
    </location>
</feature>
<feature type="compositionally biased region" description="Polar residues" evidence="2">
    <location>
        <begin position="943"/>
        <end position="954"/>
    </location>
</feature>
<feature type="compositionally biased region" description="Low complexity" evidence="2">
    <location>
        <begin position="808"/>
        <end position="823"/>
    </location>
</feature>
<gene>
    <name evidence="5" type="ORF">GHT06_021831</name>
</gene>
<dbReference type="Pfam" id="PF18382">
    <property type="entry name" value="Formin_GBD_N"/>
    <property type="match status" value="1"/>
</dbReference>
<dbReference type="GO" id="GO:0051015">
    <property type="term" value="F:actin filament binding"/>
    <property type="evidence" value="ECO:0007669"/>
    <property type="project" value="TreeGrafter"/>
</dbReference>
<feature type="compositionally biased region" description="Polar residues" evidence="2">
    <location>
        <begin position="108"/>
        <end position="117"/>
    </location>
</feature>
<feature type="compositionally biased region" description="Polar residues" evidence="2">
    <location>
        <begin position="64"/>
        <end position="79"/>
    </location>
</feature>
<feature type="compositionally biased region" description="Basic and acidic residues" evidence="2">
    <location>
        <begin position="1072"/>
        <end position="1089"/>
    </location>
</feature>
<dbReference type="FunFam" id="1.25.10.10:FF:000056">
    <property type="entry name" value="FH1/FH2 domain-containing protein 3 isoform X1"/>
    <property type="match status" value="1"/>
</dbReference>
<feature type="region of interest" description="Disordered" evidence="2">
    <location>
        <begin position="1844"/>
        <end position="1878"/>
    </location>
</feature>
<feature type="compositionally biased region" description="Basic and acidic residues" evidence="2">
    <location>
        <begin position="1265"/>
        <end position="1274"/>
    </location>
</feature>
<reference evidence="5 6" key="1">
    <citation type="submission" date="2022-05" db="EMBL/GenBank/DDBJ databases">
        <title>A multi-omics perspective on studying reproductive biology in Daphnia sinensis.</title>
        <authorList>
            <person name="Jia J."/>
        </authorList>
    </citation>
    <scope>NUCLEOTIDE SEQUENCE [LARGE SCALE GENOMIC DNA]</scope>
    <source>
        <strain evidence="5 6">WSL</strain>
    </source>
</reference>
<feature type="compositionally biased region" description="Polar residues" evidence="2">
    <location>
        <begin position="1174"/>
        <end position="1187"/>
    </location>
</feature>
<feature type="compositionally biased region" description="Polar residues" evidence="2">
    <location>
        <begin position="138"/>
        <end position="148"/>
    </location>
</feature>
<feature type="compositionally biased region" description="Low complexity" evidence="2">
    <location>
        <begin position="165"/>
        <end position="188"/>
    </location>
</feature>
<feature type="compositionally biased region" description="Low complexity" evidence="2">
    <location>
        <begin position="196"/>
        <end position="207"/>
    </location>
</feature>
<evidence type="ECO:0000256" key="1">
    <source>
        <dbReference type="ARBA" id="ARBA00023203"/>
    </source>
</evidence>
<dbReference type="InterPro" id="IPR014768">
    <property type="entry name" value="GBD/FH3_dom"/>
</dbReference>
<feature type="compositionally biased region" description="Low complexity" evidence="2">
    <location>
        <begin position="1017"/>
        <end position="1030"/>
    </location>
</feature>
<feature type="compositionally biased region" description="Low complexity" evidence="2">
    <location>
        <begin position="683"/>
        <end position="717"/>
    </location>
</feature>
<dbReference type="GO" id="GO:0030866">
    <property type="term" value="P:cortical actin cytoskeleton organization"/>
    <property type="evidence" value="ECO:0007669"/>
    <property type="project" value="TreeGrafter"/>
</dbReference>
<dbReference type="InterPro" id="IPR016024">
    <property type="entry name" value="ARM-type_fold"/>
</dbReference>
<dbReference type="InterPro" id="IPR015425">
    <property type="entry name" value="FH2_Formin"/>
</dbReference>
<feature type="domain" description="FH2" evidence="4">
    <location>
        <begin position="1969"/>
        <end position="2361"/>
    </location>
</feature>
<evidence type="ECO:0000313" key="5">
    <source>
        <dbReference type="EMBL" id="KAI9551498.1"/>
    </source>
</evidence>
<feature type="region of interest" description="Disordered" evidence="2">
    <location>
        <begin position="2453"/>
        <end position="2485"/>
    </location>
</feature>
<feature type="compositionally biased region" description="Low complexity" evidence="2">
    <location>
        <begin position="613"/>
        <end position="632"/>
    </location>
</feature>
<feature type="region of interest" description="Disordered" evidence="2">
    <location>
        <begin position="1174"/>
        <end position="1298"/>
    </location>
</feature>
<dbReference type="PANTHER" id="PTHR45920:SF4">
    <property type="entry name" value="FORMIN HOMOLOGY 2 DOMAIN CONTAINING, ISOFORM I"/>
    <property type="match status" value="1"/>
</dbReference>
<feature type="region of interest" description="Disordered" evidence="2">
    <location>
        <begin position="1690"/>
        <end position="1746"/>
    </location>
</feature>
<feature type="compositionally biased region" description="Polar residues" evidence="2">
    <location>
        <begin position="238"/>
        <end position="254"/>
    </location>
</feature>
<feature type="compositionally biased region" description="Low complexity" evidence="2">
    <location>
        <begin position="653"/>
        <end position="669"/>
    </location>
</feature>
<feature type="compositionally biased region" description="Low complexity" evidence="2">
    <location>
        <begin position="583"/>
        <end position="598"/>
    </location>
</feature>
<feature type="region of interest" description="Disordered" evidence="2">
    <location>
        <begin position="2347"/>
        <end position="2379"/>
    </location>
</feature>